<feature type="transmembrane region" description="Helical" evidence="1">
    <location>
        <begin position="109"/>
        <end position="140"/>
    </location>
</feature>
<proteinExistence type="predicted"/>
<accession>A0A0C3PZB5</accession>
<name>A0A0C3PZB5_PISTI</name>
<reference evidence="2 3" key="1">
    <citation type="submission" date="2014-04" db="EMBL/GenBank/DDBJ databases">
        <authorList>
            <consortium name="DOE Joint Genome Institute"/>
            <person name="Kuo A."/>
            <person name="Kohler A."/>
            <person name="Costa M.D."/>
            <person name="Nagy L.G."/>
            <person name="Floudas D."/>
            <person name="Copeland A."/>
            <person name="Barry K.W."/>
            <person name="Cichocki N."/>
            <person name="Veneault-Fourrey C."/>
            <person name="LaButti K."/>
            <person name="Lindquist E.A."/>
            <person name="Lipzen A."/>
            <person name="Lundell T."/>
            <person name="Morin E."/>
            <person name="Murat C."/>
            <person name="Sun H."/>
            <person name="Tunlid A."/>
            <person name="Henrissat B."/>
            <person name="Grigoriev I.V."/>
            <person name="Hibbett D.S."/>
            <person name="Martin F."/>
            <person name="Nordberg H.P."/>
            <person name="Cantor M.N."/>
            <person name="Hua S.X."/>
        </authorList>
    </citation>
    <scope>NUCLEOTIDE SEQUENCE [LARGE SCALE GENOMIC DNA]</scope>
    <source>
        <strain evidence="2 3">Marx 270</strain>
    </source>
</reference>
<feature type="transmembrane region" description="Helical" evidence="1">
    <location>
        <begin position="20"/>
        <end position="45"/>
    </location>
</feature>
<dbReference type="HOGENOM" id="CLU_1343747_0_0_1"/>
<feature type="transmembrane region" description="Helical" evidence="1">
    <location>
        <begin position="66"/>
        <end position="89"/>
    </location>
</feature>
<keyword evidence="1" id="KW-1133">Transmembrane helix</keyword>
<evidence type="ECO:0000256" key="1">
    <source>
        <dbReference type="SAM" id="Phobius"/>
    </source>
</evidence>
<keyword evidence="1" id="KW-0472">Membrane</keyword>
<evidence type="ECO:0000313" key="2">
    <source>
        <dbReference type="EMBL" id="KIO15186.1"/>
    </source>
</evidence>
<dbReference type="OrthoDB" id="2679643at2759"/>
<keyword evidence="1" id="KW-0812">Transmembrane</keyword>
<protein>
    <submittedName>
        <fullName evidence="2">Uncharacterized protein</fullName>
    </submittedName>
</protein>
<dbReference type="EMBL" id="KN831944">
    <property type="protein sequence ID" value="KIO15186.1"/>
    <property type="molecule type" value="Genomic_DNA"/>
</dbReference>
<gene>
    <name evidence="2" type="ORF">M404DRAFT_991898</name>
</gene>
<evidence type="ECO:0000313" key="3">
    <source>
        <dbReference type="Proteomes" id="UP000054217"/>
    </source>
</evidence>
<organism evidence="2 3">
    <name type="scientific">Pisolithus tinctorius Marx 270</name>
    <dbReference type="NCBI Taxonomy" id="870435"/>
    <lineage>
        <taxon>Eukaryota</taxon>
        <taxon>Fungi</taxon>
        <taxon>Dikarya</taxon>
        <taxon>Basidiomycota</taxon>
        <taxon>Agaricomycotina</taxon>
        <taxon>Agaricomycetes</taxon>
        <taxon>Agaricomycetidae</taxon>
        <taxon>Boletales</taxon>
        <taxon>Sclerodermatineae</taxon>
        <taxon>Pisolithaceae</taxon>
        <taxon>Pisolithus</taxon>
    </lineage>
</organism>
<dbReference type="AlphaFoldDB" id="A0A0C3PZB5"/>
<reference evidence="3" key="2">
    <citation type="submission" date="2015-01" db="EMBL/GenBank/DDBJ databases">
        <title>Evolutionary Origins and Diversification of the Mycorrhizal Mutualists.</title>
        <authorList>
            <consortium name="DOE Joint Genome Institute"/>
            <consortium name="Mycorrhizal Genomics Consortium"/>
            <person name="Kohler A."/>
            <person name="Kuo A."/>
            <person name="Nagy L.G."/>
            <person name="Floudas D."/>
            <person name="Copeland A."/>
            <person name="Barry K.W."/>
            <person name="Cichocki N."/>
            <person name="Veneault-Fourrey C."/>
            <person name="LaButti K."/>
            <person name="Lindquist E.A."/>
            <person name="Lipzen A."/>
            <person name="Lundell T."/>
            <person name="Morin E."/>
            <person name="Murat C."/>
            <person name="Riley R."/>
            <person name="Ohm R."/>
            <person name="Sun H."/>
            <person name="Tunlid A."/>
            <person name="Henrissat B."/>
            <person name="Grigoriev I.V."/>
            <person name="Hibbett D.S."/>
            <person name="Martin F."/>
        </authorList>
    </citation>
    <scope>NUCLEOTIDE SEQUENCE [LARGE SCALE GENOMIC DNA]</scope>
    <source>
        <strain evidence="3">Marx 270</strain>
    </source>
</reference>
<dbReference type="Proteomes" id="UP000054217">
    <property type="component" value="Unassembled WGS sequence"/>
</dbReference>
<sequence>MSLCQAAVTLRVWYLFSRNAFVRTVAVTALCGSVTASFTMVSTLVGSMEKLFTSGISIQTHIPGKIVWLFVPALIDHTLLFALKVYRFAQGRKSLHVEAPLRRFFKEGMLMYAFAMGSLVFSIICLSFTAPSQLSIFVLALTRWASYHVRRLLHIAVLSAADFFPLSASLQQQSPWPCVTPCSVFVRWPPRSMLSQSGSLTMPR</sequence>
<dbReference type="InParanoid" id="A0A0C3PZB5"/>
<keyword evidence="3" id="KW-1185">Reference proteome</keyword>